<dbReference type="EMBL" id="JBFXLU010000046">
    <property type="protein sequence ID" value="KAL2848887.1"/>
    <property type="molecule type" value="Genomic_DNA"/>
</dbReference>
<comment type="caution">
    <text evidence="1">The sequence shown here is derived from an EMBL/GenBank/DDBJ whole genome shotgun (WGS) entry which is preliminary data.</text>
</comment>
<keyword evidence="2" id="KW-1185">Reference proteome</keyword>
<proteinExistence type="predicted"/>
<gene>
    <name evidence="1" type="ORF">BJY01DRAFT_246111</name>
</gene>
<protein>
    <submittedName>
        <fullName evidence="1">Uncharacterized protein</fullName>
    </submittedName>
</protein>
<evidence type="ECO:0000313" key="1">
    <source>
        <dbReference type="EMBL" id="KAL2848887.1"/>
    </source>
</evidence>
<dbReference type="Proteomes" id="UP001610446">
    <property type="component" value="Unassembled WGS sequence"/>
</dbReference>
<accession>A0ABR4K9C8</accession>
<organism evidence="1 2">
    <name type="scientific">Aspergillus pseudoustus</name>
    <dbReference type="NCBI Taxonomy" id="1810923"/>
    <lineage>
        <taxon>Eukaryota</taxon>
        <taxon>Fungi</taxon>
        <taxon>Dikarya</taxon>
        <taxon>Ascomycota</taxon>
        <taxon>Pezizomycotina</taxon>
        <taxon>Eurotiomycetes</taxon>
        <taxon>Eurotiomycetidae</taxon>
        <taxon>Eurotiales</taxon>
        <taxon>Aspergillaceae</taxon>
        <taxon>Aspergillus</taxon>
        <taxon>Aspergillus subgen. Nidulantes</taxon>
    </lineage>
</organism>
<evidence type="ECO:0000313" key="2">
    <source>
        <dbReference type="Proteomes" id="UP001610446"/>
    </source>
</evidence>
<name>A0ABR4K9C8_9EURO</name>
<sequence>MLGGDGRADCSFESSFYPHCIVVAGGIPSPWPADKATNPPNTAHYARRSIMMLEQLEGSWQHATRMLARLSKFISVAHEYSTLLEPAWLAMELCQVEREQLWTMIDYGMACTSTWGDLSTDASWTVSSDPLSWSLSDLC</sequence>
<reference evidence="1 2" key="1">
    <citation type="submission" date="2024-07" db="EMBL/GenBank/DDBJ databases">
        <title>Section-level genome sequencing and comparative genomics of Aspergillus sections Usti and Cavernicolus.</title>
        <authorList>
            <consortium name="Lawrence Berkeley National Laboratory"/>
            <person name="Nybo J.L."/>
            <person name="Vesth T.C."/>
            <person name="Theobald S."/>
            <person name="Frisvad J.C."/>
            <person name="Larsen T.O."/>
            <person name="Kjaerboelling I."/>
            <person name="Rothschild-Mancinelli K."/>
            <person name="Lyhne E.K."/>
            <person name="Kogle M.E."/>
            <person name="Barry K."/>
            <person name="Clum A."/>
            <person name="Na H."/>
            <person name="Ledsgaard L."/>
            <person name="Lin J."/>
            <person name="Lipzen A."/>
            <person name="Kuo A."/>
            <person name="Riley R."/>
            <person name="Mondo S."/>
            <person name="Labutti K."/>
            <person name="Haridas S."/>
            <person name="Pangalinan J."/>
            <person name="Salamov A.A."/>
            <person name="Simmons B.A."/>
            <person name="Magnuson J.K."/>
            <person name="Chen J."/>
            <person name="Drula E."/>
            <person name="Henrissat B."/>
            <person name="Wiebenga A."/>
            <person name="Lubbers R.J."/>
            <person name="Gomes A.C."/>
            <person name="Makela M.R."/>
            <person name="Stajich J."/>
            <person name="Grigoriev I.V."/>
            <person name="Mortensen U.H."/>
            <person name="De Vries R.P."/>
            <person name="Baker S.E."/>
            <person name="Andersen M.R."/>
        </authorList>
    </citation>
    <scope>NUCLEOTIDE SEQUENCE [LARGE SCALE GENOMIC DNA]</scope>
    <source>
        <strain evidence="1 2">CBS 123904</strain>
    </source>
</reference>